<name>A0A1J1HLY1_9DIPT</name>
<keyword evidence="2" id="KW-1185">Reference proteome</keyword>
<dbReference type="Proteomes" id="UP000183832">
    <property type="component" value="Unassembled WGS sequence"/>
</dbReference>
<reference evidence="1 2" key="1">
    <citation type="submission" date="2015-04" db="EMBL/GenBank/DDBJ databases">
        <authorList>
            <person name="Syromyatnikov M.Y."/>
            <person name="Popov V.N."/>
        </authorList>
    </citation>
    <scope>NUCLEOTIDE SEQUENCE [LARGE SCALE GENOMIC DNA]</scope>
</reference>
<dbReference type="EMBL" id="CVRI01000008">
    <property type="protein sequence ID" value="CRK88554.1"/>
    <property type="molecule type" value="Genomic_DNA"/>
</dbReference>
<organism evidence="1 2">
    <name type="scientific">Clunio marinus</name>
    <dbReference type="NCBI Taxonomy" id="568069"/>
    <lineage>
        <taxon>Eukaryota</taxon>
        <taxon>Metazoa</taxon>
        <taxon>Ecdysozoa</taxon>
        <taxon>Arthropoda</taxon>
        <taxon>Hexapoda</taxon>
        <taxon>Insecta</taxon>
        <taxon>Pterygota</taxon>
        <taxon>Neoptera</taxon>
        <taxon>Endopterygota</taxon>
        <taxon>Diptera</taxon>
        <taxon>Nematocera</taxon>
        <taxon>Chironomoidea</taxon>
        <taxon>Chironomidae</taxon>
        <taxon>Clunio</taxon>
    </lineage>
</organism>
<protein>
    <submittedName>
        <fullName evidence="1">CLUMA_CG002288, isoform A</fullName>
    </submittedName>
</protein>
<evidence type="ECO:0000313" key="1">
    <source>
        <dbReference type="EMBL" id="CRK88554.1"/>
    </source>
</evidence>
<sequence>MLQKKFLQNVQYKGGETVAVKLVFCFKTTFTVGLPKSFWKFEIIKTEQKSNKLNFALMQKESLVVNILIDLRIAAKSKSSSVKLQQFAQLKGEGLNNNS</sequence>
<evidence type="ECO:0000313" key="2">
    <source>
        <dbReference type="Proteomes" id="UP000183832"/>
    </source>
</evidence>
<gene>
    <name evidence="1" type="ORF">CLUMA_CG002288</name>
</gene>
<dbReference type="AlphaFoldDB" id="A0A1J1HLY1"/>
<proteinExistence type="predicted"/>
<accession>A0A1J1HLY1</accession>